<dbReference type="SUPFAM" id="SSF144232">
    <property type="entry name" value="HIT/MYND zinc finger-like"/>
    <property type="match status" value="1"/>
</dbReference>
<dbReference type="InterPro" id="IPR002893">
    <property type="entry name" value="Znf_MYND"/>
</dbReference>
<evidence type="ECO:0000256" key="2">
    <source>
        <dbReference type="ARBA" id="ARBA00022771"/>
    </source>
</evidence>
<evidence type="ECO:0000256" key="1">
    <source>
        <dbReference type="ARBA" id="ARBA00022723"/>
    </source>
</evidence>
<keyword evidence="2 4" id="KW-0863">Zinc-finger</keyword>
<organism evidence="7 8">
    <name type="scientific">Hypholoma sublateritium (strain FD-334 SS-4)</name>
    <dbReference type="NCBI Taxonomy" id="945553"/>
    <lineage>
        <taxon>Eukaryota</taxon>
        <taxon>Fungi</taxon>
        <taxon>Dikarya</taxon>
        <taxon>Basidiomycota</taxon>
        <taxon>Agaricomycotina</taxon>
        <taxon>Agaricomycetes</taxon>
        <taxon>Agaricomycetidae</taxon>
        <taxon>Agaricales</taxon>
        <taxon>Agaricineae</taxon>
        <taxon>Strophariaceae</taxon>
        <taxon>Hypholoma</taxon>
    </lineage>
</organism>
<dbReference type="OrthoDB" id="341421at2759"/>
<dbReference type="AlphaFoldDB" id="A0A0D2P7J0"/>
<proteinExistence type="predicted"/>
<dbReference type="Gene3D" id="6.10.140.2220">
    <property type="match status" value="1"/>
</dbReference>
<sequence length="719" mass="80951">MPGPGSRAKSKAKKAKTKSASGSSISTAQSHTAADADEIYVVKIDNAEGWDMIVNILCDYFQLPDLSTRNGLKKVHANFEAIYNRINVVYEKSTDNEKIRGAIIGIFAKMCVDSLLRNKLFDKGIVDKIIPLLNVDETRHLAMRALSTITHHGGSKIRVEIAKHGNAIAKLITDLPDDEKLVDLGIAVLAHSISAAVEGDEKPANAKVLKSIDMVDILKSTLEAVKRPHARPRHMIDHAIELVAMASMHAASAFKAYPSAIGFLVAGMRSKDWVTRCSCLGGLIRLYRLEAEDDQRNLDPNRFMAAVQRGVPSNLSSIVMDYGQYRCEMYLTLSCTSEFQRAMMECMQTRDLYALGLKQVELVLKTEFAIADGMFETEDPKTGRRYVDDFGLPFKMWSDSLPHCARAIRNKKKPKEEDLADILDIKYHIMKQRIPDAVRLAKKAIERNPNHAYFYYAITLSADNVQGLRAAKKGLKCKTTTPFVKYQLMQRAVQHAGDMGHRLLQEMPEAGERRWEEGIAFLMSALDDAKAYIEGAPPDNRHMKNVGYWYVLLTILLEDQLSPDLKELKTPLQRLDVADQFSQFMGVPPPKTNLRLAEKAAVKYYASGVREFSRVFAELDKYKVNNQKAPEPRSEQLEDDLESWLDEMHLEDGTREQFMRCGSHSERPKVIYEDVVLYRCSWCGNPSAGLRKCSGCAKSRYCDSGCQKAHWADHKKSCK</sequence>
<feature type="compositionally biased region" description="Low complexity" evidence="5">
    <location>
        <begin position="18"/>
        <end position="28"/>
    </location>
</feature>
<reference evidence="8" key="1">
    <citation type="submission" date="2014-04" db="EMBL/GenBank/DDBJ databases">
        <title>Evolutionary Origins and Diversification of the Mycorrhizal Mutualists.</title>
        <authorList>
            <consortium name="DOE Joint Genome Institute"/>
            <consortium name="Mycorrhizal Genomics Consortium"/>
            <person name="Kohler A."/>
            <person name="Kuo A."/>
            <person name="Nagy L.G."/>
            <person name="Floudas D."/>
            <person name="Copeland A."/>
            <person name="Barry K.W."/>
            <person name="Cichocki N."/>
            <person name="Veneault-Fourrey C."/>
            <person name="LaButti K."/>
            <person name="Lindquist E.A."/>
            <person name="Lipzen A."/>
            <person name="Lundell T."/>
            <person name="Morin E."/>
            <person name="Murat C."/>
            <person name="Riley R."/>
            <person name="Ohm R."/>
            <person name="Sun H."/>
            <person name="Tunlid A."/>
            <person name="Henrissat B."/>
            <person name="Grigoriev I.V."/>
            <person name="Hibbett D.S."/>
            <person name="Martin F."/>
        </authorList>
    </citation>
    <scope>NUCLEOTIDE SEQUENCE [LARGE SCALE GENOMIC DNA]</scope>
    <source>
        <strain evidence="8">FD-334 SS-4</strain>
    </source>
</reference>
<feature type="domain" description="MYND-type" evidence="6">
    <location>
        <begin position="680"/>
        <end position="718"/>
    </location>
</feature>
<dbReference type="PROSITE" id="PS01360">
    <property type="entry name" value="ZF_MYND_1"/>
    <property type="match status" value="1"/>
</dbReference>
<protein>
    <recommendedName>
        <fullName evidence="6">MYND-type domain-containing protein</fullName>
    </recommendedName>
</protein>
<dbReference type="InterPro" id="IPR011989">
    <property type="entry name" value="ARM-like"/>
</dbReference>
<feature type="compositionally biased region" description="Basic residues" evidence="5">
    <location>
        <begin position="8"/>
        <end position="17"/>
    </location>
</feature>
<dbReference type="SUPFAM" id="SSF48371">
    <property type="entry name" value="ARM repeat"/>
    <property type="match status" value="1"/>
</dbReference>
<dbReference type="Pfam" id="PF01753">
    <property type="entry name" value="zf-MYND"/>
    <property type="match status" value="1"/>
</dbReference>
<dbReference type="GO" id="GO:0008270">
    <property type="term" value="F:zinc ion binding"/>
    <property type="evidence" value="ECO:0007669"/>
    <property type="project" value="UniProtKB-KW"/>
</dbReference>
<dbReference type="PROSITE" id="PS50865">
    <property type="entry name" value="ZF_MYND_2"/>
    <property type="match status" value="1"/>
</dbReference>
<evidence type="ECO:0000256" key="3">
    <source>
        <dbReference type="ARBA" id="ARBA00022833"/>
    </source>
</evidence>
<feature type="region of interest" description="Disordered" evidence="5">
    <location>
        <begin position="1"/>
        <end position="29"/>
    </location>
</feature>
<keyword evidence="3" id="KW-0862">Zinc</keyword>
<keyword evidence="1" id="KW-0479">Metal-binding</keyword>
<evidence type="ECO:0000313" key="7">
    <source>
        <dbReference type="EMBL" id="KJA26934.1"/>
    </source>
</evidence>
<evidence type="ECO:0000313" key="8">
    <source>
        <dbReference type="Proteomes" id="UP000054270"/>
    </source>
</evidence>
<gene>
    <name evidence="7" type="ORF">HYPSUDRAFT_36103</name>
</gene>
<accession>A0A0D2P7J0</accession>
<name>A0A0D2P7J0_HYPSF</name>
<dbReference type="InterPro" id="IPR016024">
    <property type="entry name" value="ARM-type_fold"/>
</dbReference>
<dbReference type="Proteomes" id="UP000054270">
    <property type="component" value="Unassembled WGS sequence"/>
</dbReference>
<dbReference type="Gene3D" id="1.25.10.10">
    <property type="entry name" value="Leucine-rich Repeat Variant"/>
    <property type="match status" value="1"/>
</dbReference>
<dbReference type="OMA" id="GLPFTMW"/>
<evidence type="ECO:0000256" key="5">
    <source>
        <dbReference type="SAM" id="MobiDB-lite"/>
    </source>
</evidence>
<keyword evidence="8" id="KW-1185">Reference proteome</keyword>
<dbReference type="EMBL" id="KN817526">
    <property type="protein sequence ID" value="KJA26934.1"/>
    <property type="molecule type" value="Genomic_DNA"/>
</dbReference>
<evidence type="ECO:0000259" key="6">
    <source>
        <dbReference type="PROSITE" id="PS50865"/>
    </source>
</evidence>
<evidence type="ECO:0000256" key="4">
    <source>
        <dbReference type="PROSITE-ProRule" id="PRU00134"/>
    </source>
</evidence>